<dbReference type="AlphaFoldDB" id="A0A6L2JFV7"/>
<dbReference type="EMBL" id="BKCJ010000746">
    <property type="protein sequence ID" value="GEU35913.1"/>
    <property type="molecule type" value="Genomic_DNA"/>
</dbReference>
<organism evidence="1">
    <name type="scientific">Tanacetum cinerariifolium</name>
    <name type="common">Dalmatian daisy</name>
    <name type="synonym">Chrysanthemum cinerariifolium</name>
    <dbReference type="NCBI Taxonomy" id="118510"/>
    <lineage>
        <taxon>Eukaryota</taxon>
        <taxon>Viridiplantae</taxon>
        <taxon>Streptophyta</taxon>
        <taxon>Embryophyta</taxon>
        <taxon>Tracheophyta</taxon>
        <taxon>Spermatophyta</taxon>
        <taxon>Magnoliopsida</taxon>
        <taxon>eudicotyledons</taxon>
        <taxon>Gunneridae</taxon>
        <taxon>Pentapetalae</taxon>
        <taxon>asterids</taxon>
        <taxon>campanulids</taxon>
        <taxon>Asterales</taxon>
        <taxon>Asteraceae</taxon>
        <taxon>Asteroideae</taxon>
        <taxon>Anthemideae</taxon>
        <taxon>Anthemidinae</taxon>
        <taxon>Tanacetum</taxon>
    </lineage>
</organism>
<evidence type="ECO:0000313" key="1">
    <source>
        <dbReference type="EMBL" id="GEU35913.1"/>
    </source>
</evidence>
<gene>
    <name evidence="1" type="ORF">Tci_007891</name>
</gene>
<sequence>MKSEIGKREVKGNTLKWQVAEKAKKGSTGKEARVLKNHFPATFLKKVYFKRRLCHVLLNNRLQLSYLVNLHSLVFTVGFLWKLTNCGGKSVSQHLDSFDASFVVNENLGREWADITSTRKSFRKEIILDFGQSTIRPMSSESSGTSAESCVRPHNMNADLNASCQRFLLTTACTTSFKPTDVDRGVQVRYLSALELGRMLAGIGLLPPHVGLEYFKAENMVATSYLSEGLTQLMLLSQSIEEPRQIDYTPHPQASI</sequence>
<reference evidence="1" key="1">
    <citation type="journal article" date="2019" name="Sci. Rep.">
        <title>Draft genome of Tanacetum cinerariifolium, the natural source of mosquito coil.</title>
        <authorList>
            <person name="Yamashiro T."/>
            <person name="Shiraishi A."/>
            <person name="Satake H."/>
            <person name="Nakayama K."/>
        </authorList>
    </citation>
    <scope>NUCLEOTIDE SEQUENCE</scope>
</reference>
<comment type="caution">
    <text evidence="1">The sequence shown here is derived from an EMBL/GenBank/DDBJ whole genome shotgun (WGS) entry which is preliminary data.</text>
</comment>
<accession>A0A6L2JFV7</accession>
<name>A0A6L2JFV7_TANCI</name>
<proteinExistence type="predicted"/>
<protein>
    <submittedName>
        <fullName evidence="1">Uncharacterized protein</fullName>
    </submittedName>
</protein>